<dbReference type="InterPro" id="IPR016098">
    <property type="entry name" value="CAP/MinC_C"/>
</dbReference>
<dbReference type="PANTHER" id="PTHR15440">
    <property type="entry name" value="XRP2 PROTEIN"/>
    <property type="match status" value="1"/>
</dbReference>
<evidence type="ECO:0000256" key="13">
    <source>
        <dbReference type="PIRSR" id="PIRSR037947-2"/>
    </source>
</evidence>
<evidence type="ECO:0000256" key="12">
    <source>
        <dbReference type="PIRSR" id="PIRSR037947-1"/>
    </source>
</evidence>
<dbReference type="GO" id="GO:0005525">
    <property type="term" value="F:GTP binding"/>
    <property type="evidence" value="ECO:0007669"/>
    <property type="project" value="UniProtKB-KW"/>
</dbReference>
<dbReference type="EMBL" id="GEEE01003649">
    <property type="protein sequence ID" value="JAP59576.1"/>
    <property type="molecule type" value="Transcribed_RNA"/>
</dbReference>
<name>A0A0V0J1N0_SCHSO</name>
<keyword evidence="5" id="KW-1003">Cell membrane</keyword>
<evidence type="ECO:0000256" key="3">
    <source>
        <dbReference type="ARBA" id="ARBA00015771"/>
    </source>
</evidence>
<dbReference type="InterPro" id="IPR039093">
    <property type="entry name" value="XRP2"/>
</dbReference>
<keyword evidence="6" id="KW-0519">Myristate</keyword>
<evidence type="ECO:0000256" key="1">
    <source>
        <dbReference type="ARBA" id="ARBA00004342"/>
    </source>
</evidence>
<evidence type="ECO:0000256" key="10">
    <source>
        <dbReference type="ARBA" id="ARBA00023139"/>
    </source>
</evidence>
<dbReference type="PIRSF" id="PIRSF037947">
    <property type="entry name" value="Protein_XRP2"/>
    <property type="match status" value="1"/>
</dbReference>
<keyword evidence="11" id="KW-0449">Lipoprotein</keyword>
<evidence type="ECO:0000256" key="7">
    <source>
        <dbReference type="ARBA" id="ARBA00022741"/>
    </source>
</evidence>
<dbReference type="GO" id="GO:0005096">
    <property type="term" value="F:GTPase activator activity"/>
    <property type="evidence" value="ECO:0007669"/>
    <property type="project" value="UniProtKB-KW"/>
</dbReference>
<evidence type="ECO:0000259" key="14">
    <source>
        <dbReference type="PROSITE" id="PS51329"/>
    </source>
</evidence>
<dbReference type="SUPFAM" id="SSF69340">
    <property type="entry name" value="C-terminal domain of adenylylcyclase associated protein"/>
    <property type="match status" value="1"/>
</dbReference>
<dbReference type="InterPro" id="IPR012945">
    <property type="entry name" value="Tubulin-bd_cofactor_C_dom"/>
</dbReference>
<dbReference type="Gene3D" id="2.160.20.70">
    <property type="match status" value="1"/>
</dbReference>
<dbReference type="InterPro" id="IPR036223">
    <property type="entry name" value="CAP_C_sf"/>
</dbReference>
<sequence>LSHDHLTRMGCAFCKQHRGKHLATPNGELANYSWDKRKLENPDDYCIGNKICGVFVKVPGTIKGQMFRVRKCQNTFIYLLDNINTLFVDECKNCSIITGPVQTSLFVRNCTNCKILASCQQYRVRDCNSVTTFLACTSDPIIESSSELKFAPYQFSYPELKGQFAAAGLNVFNCMWSSVHDFSPNGDGSLNFSYLPHSEKVSDFFLLPQEAVEQHCVPTGDSDPDASSTAAVAVQDLVNLKISFDETCSIVPKTAGSLELAPIEDPMSVLVAVFHHPEVEDNAMALIRQIVKTGKAFLVRTRSAILRPEDIRQIFGDVTHASHAKLGPVIFLLFCGAEGEVCQLCTDSVREVVRAKAIQPQTLLHVTDNPVAAKRQFQMFVCLCDAQQYHT</sequence>
<feature type="domain" description="C-CAP/cofactor C-like" evidence="14">
    <location>
        <begin position="36"/>
        <end position="184"/>
    </location>
</feature>
<dbReference type="SMART" id="SM00673">
    <property type="entry name" value="CARP"/>
    <property type="match status" value="2"/>
</dbReference>
<dbReference type="AlphaFoldDB" id="A0A0V0J1N0"/>
<evidence type="ECO:0000256" key="9">
    <source>
        <dbReference type="ARBA" id="ARBA00023136"/>
    </source>
</evidence>
<evidence type="ECO:0000256" key="8">
    <source>
        <dbReference type="ARBA" id="ARBA00023134"/>
    </source>
</evidence>
<evidence type="ECO:0000256" key="2">
    <source>
        <dbReference type="ARBA" id="ARBA00008848"/>
    </source>
</evidence>
<evidence type="ECO:0000256" key="5">
    <source>
        <dbReference type="ARBA" id="ARBA00022475"/>
    </source>
</evidence>
<feature type="lipid moiety-binding region" description="S-palmitoyl cysteine" evidence="13">
    <location>
        <position position="11"/>
    </location>
</feature>
<dbReference type="GO" id="GO:1990075">
    <property type="term" value="C:periciliary membrane compartment"/>
    <property type="evidence" value="ECO:0007669"/>
    <property type="project" value="TreeGrafter"/>
</dbReference>
<dbReference type="GO" id="GO:0006892">
    <property type="term" value="P:post-Golgi vesicle-mediated transport"/>
    <property type="evidence" value="ECO:0007669"/>
    <property type="project" value="TreeGrafter"/>
</dbReference>
<comment type="similarity">
    <text evidence="2">Belongs to the TBCC family.</text>
</comment>
<evidence type="ECO:0000256" key="4">
    <source>
        <dbReference type="ARBA" id="ARBA00022468"/>
    </source>
</evidence>
<accession>A0A0V0J1N0</accession>
<dbReference type="InterPro" id="IPR036850">
    <property type="entry name" value="NDK-like_dom_sf"/>
</dbReference>
<protein>
    <recommendedName>
        <fullName evidence="3">Protein XRP2</fullName>
    </recommendedName>
</protein>
<feature type="binding site" evidence="12">
    <location>
        <begin position="120"/>
        <end position="123"/>
    </location>
    <ligand>
        <name>GTP</name>
        <dbReference type="ChEBI" id="CHEBI:37565"/>
    </ligand>
</feature>
<dbReference type="InterPro" id="IPR017901">
    <property type="entry name" value="C-CAP_CF_C-like"/>
</dbReference>
<evidence type="ECO:0000256" key="11">
    <source>
        <dbReference type="ARBA" id="ARBA00023288"/>
    </source>
</evidence>
<reference evidence="15" key="1">
    <citation type="submission" date="2016-01" db="EMBL/GenBank/DDBJ databases">
        <title>Reference transcriptome for the parasite Schistocephalus solidus: insights into the molecular evolution of parasitism.</title>
        <authorList>
            <person name="Hebert F.O."/>
            <person name="Grambauer S."/>
            <person name="Barber I."/>
            <person name="Landry C.R."/>
            <person name="Aubin-Horth N."/>
        </authorList>
    </citation>
    <scope>NUCLEOTIDE SEQUENCE</scope>
</reference>
<feature type="lipid moiety-binding region" description="N-myristoyl glycine" evidence="13">
    <location>
        <position position="10"/>
    </location>
</feature>
<dbReference type="InterPro" id="IPR006599">
    <property type="entry name" value="CARP_motif"/>
</dbReference>
<keyword evidence="4" id="KW-0343">GTPase activation</keyword>
<dbReference type="PANTHER" id="PTHR15440:SF0">
    <property type="entry name" value="PROTEIN XRP2"/>
    <property type="match status" value="1"/>
</dbReference>
<gene>
    <name evidence="15" type="ORF">TR146030</name>
</gene>
<keyword evidence="10" id="KW-0564">Palmitate</keyword>
<dbReference type="GO" id="GO:0005929">
    <property type="term" value="C:cilium"/>
    <property type="evidence" value="ECO:0007669"/>
    <property type="project" value="TreeGrafter"/>
</dbReference>
<evidence type="ECO:0000313" key="15">
    <source>
        <dbReference type="EMBL" id="JAP59576.1"/>
    </source>
</evidence>
<dbReference type="Gene3D" id="3.30.70.141">
    <property type="entry name" value="Nucleoside diphosphate kinase-like domain"/>
    <property type="match status" value="1"/>
</dbReference>
<organism evidence="15">
    <name type="scientific">Schistocephalus solidus</name>
    <name type="common">Tapeworm</name>
    <dbReference type="NCBI Taxonomy" id="70667"/>
    <lineage>
        <taxon>Eukaryota</taxon>
        <taxon>Metazoa</taxon>
        <taxon>Spiralia</taxon>
        <taxon>Lophotrochozoa</taxon>
        <taxon>Platyhelminthes</taxon>
        <taxon>Cestoda</taxon>
        <taxon>Eucestoda</taxon>
        <taxon>Diphyllobothriidea</taxon>
        <taxon>Diphyllobothriidae</taxon>
        <taxon>Schistocephalus</taxon>
    </lineage>
</organism>
<proteinExistence type="inferred from homology"/>
<dbReference type="PROSITE" id="PS51329">
    <property type="entry name" value="C_CAP_COFACTOR_C"/>
    <property type="match status" value="1"/>
</dbReference>
<keyword evidence="9" id="KW-0472">Membrane</keyword>
<dbReference type="Pfam" id="PF07986">
    <property type="entry name" value="TBCC"/>
    <property type="match status" value="1"/>
</dbReference>
<keyword evidence="7 12" id="KW-0547">Nucleotide-binding</keyword>
<comment type="subcellular location">
    <subcellularLocation>
        <location evidence="1">Cell membrane</location>
        <topology evidence="1">Lipid-anchor</topology>
        <orientation evidence="1">Cytoplasmic side</orientation>
    </subcellularLocation>
</comment>
<keyword evidence="8 12" id="KW-0342">GTP-binding</keyword>
<feature type="non-terminal residue" evidence="15">
    <location>
        <position position="1"/>
    </location>
</feature>
<evidence type="ECO:0000256" key="6">
    <source>
        <dbReference type="ARBA" id="ARBA00022707"/>
    </source>
</evidence>